<keyword evidence="5" id="KW-1185">Reference proteome</keyword>
<comment type="function">
    <text evidence="1">Involved in peptidolytic degradation of cyclic heptapeptide hepatotoxin microcystin (MC).</text>
</comment>
<comment type="caution">
    <text evidence="4">The sequence shown here is derived from an EMBL/GenBank/DDBJ whole genome shotgun (WGS) entry which is preliminary data.</text>
</comment>
<dbReference type="Pfam" id="PF07171">
    <property type="entry name" value="MlrC_C"/>
    <property type="match status" value="1"/>
</dbReference>
<feature type="domain" description="Microcystin LR degradation protein MlrC N-terminal" evidence="3">
    <location>
        <begin position="11"/>
        <end position="301"/>
    </location>
</feature>
<evidence type="ECO:0000256" key="1">
    <source>
        <dbReference type="PIRNR" id="PIRNR012702"/>
    </source>
</evidence>
<gene>
    <name evidence="4" type="ORF">ABIE13_001841</name>
</gene>
<feature type="domain" description="Microcystin LR degradation protein MlrC C-terminal" evidence="2">
    <location>
        <begin position="315"/>
        <end position="496"/>
    </location>
</feature>
<organism evidence="4 5">
    <name type="scientific">Ottowia thiooxydans</name>
    <dbReference type="NCBI Taxonomy" id="219182"/>
    <lineage>
        <taxon>Bacteria</taxon>
        <taxon>Pseudomonadati</taxon>
        <taxon>Pseudomonadota</taxon>
        <taxon>Betaproteobacteria</taxon>
        <taxon>Burkholderiales</taxon>
        <taxon>Comamonadaceae</taxon>
        <taxon>Ottowia</taxon>
    </lineage>
</organism>
<keyword evidence="1" id="KW-0479">Metal-binding</keyword>
<keyword evidence="1" id="KW-0378">Hydrolase</keyword>
<dbReference type="InterPro" id="IPR015995">
    <property type="entry name" value="MlrC_N"/>
</dbReference>
<dbReference type="RefSeq" id="WP_354442796.1">
    <property type="nucleotide sequence ID" value="NZ_JBEPSH010000003.1"/>
</dbReference>
<name>A0ABV2Q7Z9_9BURK</name>
<dbReference type="InterPro" id="IPR009197">
    <property type="entry name" value="MlrC"/>
</dbReference>
<keyword evidence="1" id="KW-0645">Protease</keyword>
<comment type="cofactor">
    <cofactor evidence="1">
        <name>Zn(2+)</name>
        <dbReference type="ChEBI" id="CHEBI:29105"/>
    </cofactor>
    <text evidence="1">Binds 1 zinc ion per subunit.</text>
</comment>
<sequence>MSIDVVPRKKRLAVARFWYEGNVFCPVPCTQEDFDRREWRTGADALAAAHDTATELGAVERFARERSDWEVVALRCASALPGGAIEDEVFTRFYDEVMVGLAQGGPWDAVYLSLHGASITDARQTPEMDVLSAVRFLLPGVPIGASFDLHANLSPGMGPLLDMVSGYKTYPHIDMAETAQRVLDGLVAIVDKGQRTRVTVTKPRAMLPSFNMRTADGPMKDLQELAAAQIRPGVAEALVFGGFPYSDTADTGSSVVVVADLVADPEGQVAVQTSIRLEEAVRALAPRFAVHLPNAEEGLRQGLSVLESKGGLVAVTDPGDNPLSGGACDTPGLFAALLQTGTTVPCLFASFADPQAAQVLYEAGPGGVRQVALGGKLSTDFGPPVQVTVRVERITDGTFRNTGPMETGVETRCGQTALVSLADRPNIQLIVTSAVAPANDPGFFALHGIDLNASMLLCVKAKNHFRAAFLDRCQAIIDTDVPGPSALDLDLLPFKHADRSLAPK</sequence>
<dbReference type="Proteomes" id="UP001549320">
    <property type="component" value="Unassembled WGS sequence"/>
</dbReference>
<comment type="similarity">
    <text evidence="1">Belongs to the peptidase M81 family.</text>
</comment>
<dbReference type="PIRSF" id="PIRSF012702">
    <property type="entry name" value="UCP012702"/>
    <property type="match status" value="1"/>
</dbReference>
<evidence type="ECO:0000259" key="2">
    <source>
        <dbReference type="Pfam" id="PF07171"/>
    </source>
</evidence>
<evidence type="ECO:0000313" key="5">
    <source>
        <dbReference type="Proteomes" id="UP001549320"/>
    </source>
</evidence>
<protein>
    <recommendedName>
        <fullName evidence="1">Microcystinase C</fullName>
        <shortName evidence="1">MlrC</shortName>
    </recommendedName>
</protein>
<reference evidence="4 5" key="1">
    <citation type="submission" date="2024-06" db="EMBL/GenBank/DDBJ databases">
        <title>Sorghum-associated microbial communities from plants grown in Nebraska, USA.</title>
        <authorList>
            <person name="Schachtman D."/>
        </authorList>
    </citation>
    <scope>NUCLEOTIDE SEQUENCE [LARGE SCALE GENOMIC DNA]</scope>
    <source>
        <strain evidence="4 5">2709</strain>
    </source>
</reference>
<dbReference type="InterPro" id="IPR010799">
    <property type="entry name" value="MlrC_C"/>
</dbReference>
<proteinExistence type="inferred from homology"/>
<keyword evidence="1" id="KW-0482">Metalloprotease</keyword>
<evidence type="ECO:0000259" key="3">
    <source>
        <dbReference type="Pfam" id="PF07364"/>
    </source>
</evidence>
<accession>A0ABV2Q7Z9</accession>
<evidence type="ECO:0000313" key="4">
    <source>
        <dbReference type="EMBL" id="MET4576732.1"/>
    </source>
</evidence>
<dbReference type="EMBL" id="JBEPSH010000003">
    <property type="protein sequence ID" value="MET4576732.1"/>
    <property type="molecule type" value="Genomic_DNA"/>
</dbReference>
<dbReference type="Pfam" id="PF07364">
    <property type="entry name" value="DUF1485"/>
    <property type="match status" value="1"/>
</dbReference>